<sequence>MGVKSLWALIKRMYPTLPTECNLPAGPIVAAASLVNRNIRPAADSRRKQTDQNLPVVNIFIDINAFLHRASAKAGPADDEKVIAAVLARIDRILFSKKALGTINNSNSNNNHLTASEWNRNNPRPVAVIGTVFLAIDGPPPMPKLILQRARREAVSTRRLTTTEGLKFSSINFTPGTAFMTKLDAVLSHYATAVVAKNPLIKECRVSGSRVPGEGEIKIVQRMAECYEERHALNSNNKLAPVDMVVTGDSDAIIQLLMSPSIFPAITTTTTESNQRQQQQHAANIIIYNPDQNVSLSLPNFEKALQAEFREAYPPLISPLSKQNQEAGPPPPPRAANQQPDQNQPLSMMKGSQQQQQLQQLQRGKLPIIALNAQQTGRIRNDMGLLIILTHGNDWLPKIARIGFEEVWDAYRNHIVDSANAGGQIRYLVDVMNGALDVGVLKIVLEKCGGGGGGGRWGFGGNNAVRVQVRQDSDGSVLDREKKLFEESVGAYIDMILWTVNCSTTGETQDFRIFYPSLKGPGVNSINGWIDRYMEMANGGSGNEECLVYWKGEKSRIKTREPLIPALCAVSVIPVDDRSVVDESLHPLVQGLSKLLDKAGCHEDDGVFSFAVDDDEGGNDAVVGNDDAVGGGKQTKFVEAILALEKEFDKNWSSSGSSSSGGLQIITDAKTEKFDGIPQHLLDFMANVRARHMNTASIEKYRKRANGSNAAARTSIAATRARFDSLQPISLGRRSKISSAGEGGGEEGEVVLEVFTENKGHGGGGGGGTWVWMGDVEKRYFGGDSGCDDGGDGG</sequence>
<dbReference type="AlphaFoldDB" id="A0AAD5SRJ4"/>
<dbReference type="Gene3D" id="3.40.50.12390">
    <property type="match status" value="1"/>
</dbReference>
<feature type="non-terminal residue" evidence="4">
    <location>
        <position position="794"/>
    </location>
</feature>
<comment type="similarity">
    <text evidence="1">Belongs to the 5'-3' exonuclease family.</text>
</comment>
<proteinExistence type="inferred from homology"/>
<feature type="compositionally biased region" description="Low complexity" evidence="2">
    <location>
        <begin position="335"/>
        <end position="345"/>
    </location>
</feature>
<dbReference type="InterPro" id="IPR027073">
    <property type="entry name" value="5_3_exoribonuclease"/>
</dbReference>
<evidence type="ECO:0000313" key="4">
    <source>
        <dbReference type="EMBL" id="KAJ3096538.1"/>
    </source>
</evidence>
<gene>
    <name evidence="4" type="ORF">HK100_005546</name>
</gene>
<keyword evidence="5" id="KW-1185">Reference proteome</keyword>
<name>A0AAD5SRJ4_9FUNG</name>
<dbReference type="Proteomes" id="UP001211907">
    <property type="component" value="Unassembled WGS sequence"/>
</dbReference>
<dbReference type="GO" id="GO:0016075">
    <property type="term" value="P:rRNA catabolic process"/>
    <property type="evidence" value="ECO:0007669"/>
    <property type="project" value="TreeGrafter"/>
</dbReference>
<dbReference type="PANTHER" id="PTHR12341:SF7">
    <property type="entry name" value="5'-3' EXORIBONUCLEASE 1"/>
    <property type="match status" value="1"/>
</dbReference>
<accession>A0AAD5SRJ4</accession>
<evidence type="ECO:0000256" key="1">
    <source>
        <dbReference type="ARBA" id="ARBA00038299"/>
    </source>
</evidence>
<dbReference type="InterPro" id="IPR004859">
    <property type="entry name" value="Xrn1_N"/>
</dbReference>
<evidence type="ECO:0000259" key="3">
    <source>
        <dbReference type="Pfam" id="PF03159"/>
    </source>
</evidence>
<protein>
    <recommendedName>
        <fullName evidence="3">Xrn1 N-terminal domain-containing protein</fullName>
    </recommendedName>
</protein>
<dbReference type="GO" id="GO:0004534">
    <property type="term" value="F:5'-3' RNA exonuclease activity"/>
    <property type="evidence" value="ECO:0007669"/>
    <property type="project" value="TreeGrafter"/>
</dbReference>
<dbReference type="EMBL" id="JADGJH010002590">
    <property type="protein sequence ID" value="KAJ3096538.1"/>
    <property type="molecule type" value="Genomic_DNA"/>
</dbReference>
<dbReference type="GO" id="GO:0005634">
    <property type="term" value="C:nucleus"/>
    <property type="evidence" value="ECO:0007669"/>
    <property type="project" value="TreeGrafter"/>
</dbReference>
<comment type="caution">
    <text evidence="4">The sequence shown here is derived from an EMBL/GenBank/DDBJ whole genome shotgun (WGS) entry which is preliminary data.</text>
</comment>
<evidence type="ECO:0000256" key="2">
    <source>
        <dbReference type="SAM" id="MobiDB-lite"/>
    </source>
</evidence>
<evidence type="ECO:0000313" key="5">
    <source>
        <dbReference type="Proteomes" id="UP001211907"/>
    </source>
</evidence>
<organism evidence="4 5">
    <name type="scientific">Physocladia obscura</name>
    <dbReference type="NCBI Taxonomy" id="109957"/>
    <lineage>
        <taxon>Eukaryota</taxon>
        <taxon>Fungi</taxon>
        <taxon>Fungi incertae sedis</taxon>
        <taxon>Chytridiomycota</taxon>
        <taxon>Chytridiomycota incertae sedis</taxon>
        <taxon>Chytridiomycetes</taxon>
        <taxon>Chytridiales</taxon>
        <taxon>Chytriomycetaceae</taxon>
        <taxon>Physocladia</taxon>
    </lineage>
</organism>
<feature type="region of interest" description="Disordered" evidence="2">
    <location>
        <begin position="319"/>
        <end position="357"/>
    </location>
</feature>
<dbReference type="PANTHER" id="PTHR12341">
    <property type="entry name" value="5'-&gt;3' EXORIBONUCLEASE"/>
    <property type="match status" value="1"/>
</dbReference>
<reference evidence="4" key="1">
    <citation type="submission" date="2020-05" db="EMBL/GenBank/DDBJ databases">
        <title>Phylogenomic resolution of chytrid fungi.</title>
        <authorList>
            <person name="Stajich J.E."/>
            <person name="Amses K."/>
            <person name="Simmons R."/>
            <person name="Seto K."/>
            <person name="Myers J."/>
            <person name="Bonds A."/>
            <person name="Quandt C.A."/>
            <person name="Barry K."/>
            <person name="Liu P."/>
            <person name="Grigoriev I."/>
            <person name="Longcore J.E."/>
            <person name="James T.Y."/>
        </authorList>
    </citation>
    <scope>NUCLEOTIDE SEQUENCE</scope>
    <source>
        <strain evidence="4">JEL0513</strain>
    </source>
</reference>
<dbReference type="GO" id="GO:0003723">
    <property type="term" value="F:RNA binding"/>
    <property type="evidence" value="ECO:0007669"/>
    <property type="project" value="TreeGrafter"/>
</dbReference>
<dbReference type="Pfam" id="PF03159">
    <property type="entry name" value="XRN_N"/>
    <property type="match status" value="1"/>
</dbReference>
<dbReference type="GO" id="GO:0000956">
    <property type="term" value="P:nuclear-transcribed mRNA catabolic process"/>
    <property type="evidence" value="ECO:0007669"/>
    <property type="project" value="TreeGrafter"/>
</dbReference>
<feature type="domain" description="Xrn1 N-terminal" evidence="3">
    <location>
        <begin position="131"/>
        <end position="255"/>
    </location>
</feature>